<organism evidence="11 12">
    <name type="scientific">Filifactor alocis (strain ATCC 35896 / CCUG 47790 / D40 B5)</name>
    <name type="common">Fusobacterium alocis</name>
    <dbReference type="NCBI Taxonomy" id="546269"/>
    <lineage>
        <taxon>Bacteria</taxon>
        <taxon>Bacillati</taxon>
        <taxon>Bacillota</taxon>
        <taxon>Clostridia</taxon>
        <taxon>Peptostreptococcales</taxon>
        <taxon>Filifactoraceae</taxon>
        <taxon>Filifactor</taxon>
    </lineage>
</organism>
<feature type="binding site" evidence="9">
    <location>
        <begin position="64"/>
        <end position="65"/>
    </location>
    <ligand>
        <name>substrate</name>
    </ligand>
</feature>
<dbReference type="PANTHER" id="PTHR23342:SF0">
    <property type="entry name" value="N-ACETYLGLUTAMATE SYNTHASE, MITOCHONDRIAL"/>
    <property type="match status" value="1"/>
</dbReference>
<keyword evidence="9" id="KW-0963">Cytoplasm</keyword>
<dbReference type="InterPro" id="IPR036393">
    <property type="entry name" value="AceGlu_kinase-like_sf"/>
</dbReference>
<dbReference type="FunFam" id="3.40.1160.10:FF:000004">
    <property type="entry name" value="Acetylglutamate kinase"/>
    <property type="match status" value="1"/>
</dbReference>
<dbReference type="SUPFAM" id="SSF53633">
    <property type="entry name" value="Carbamate kinase-like"/>
    <property type="match status" value="1"/>
</dbReference>
<keyword evidence="2 9" id="KW-0055">Arginine biosynthesis</keyword>
<dbReference type="GO" id="GO:0003991">
    <property type="term" value="F:acetylglutamate kinase activity"/>
    <property type="evidence" value="ECO:0007669"/>
    <property type="project" value="UniProtKB-UniRule"/>
</dbReference>
<dbReference type="EMBL" id="CP002390">
    <property type="protein sequence ID" value="EFE27650.1"/>
    <property type="molecule type" value="Genomic_DNA"/>
</dbReference>
<dbReference type="InterPro" id="IPR037528">
    <property type="entry name" value="ArgB"/>
</dbReference>
<evidence type="ECO:0000256" key="8">
    <source>
        <dbReference type="ARBA" id="ARBA00048141"/>
    </source>
</evidence>
<evidence type="ECO:0000313" key="12">
    <source>
        <dbReference type="Proteomes" id="UP000007468"/>
    </source>
</evidence>
<dbReference type="AlphaFoldDB" id="D6GTX9"/>
<dbReference type="KEGG" id="faa:HMPREF0389_01569"/>
<dbReference type="HAMAP" id="MF_00082">
    <property type="entry name" value="ArgB"/>
    <property type="match status" value="1"/>
</dbReference>
<name>D6GTX9_FILAD</name>
<dbReference type="RefSeq" id="WP_014262374.1">
    <property type="nucleotide sequence ID" value="NC_016630.1"/>
</dbReference>
<keyword evidence="3 9" id="KW-0028">Amino-acid biosynthesis</keyword>
<evidence type="ECO:0000259" key="10">
    <source>
        <dbReference type="Pfam" id="PF00696"/>
    </source>
</evidence>
<dbReference type="CDD" id="cd04250">
    <property type="entry name" value="AAK_NAGK-C"/>
    <property type="match status" value="1"/>
</dbReference>
<accession>D6GTX9</accession>
<gene>
    <name evidence="9 11" type="primary">argB</name>
    <name evidence="11" type="ordered locus">HMPREF0389_01569</name>
</gene>
<comment type="catalytic activity">
    <reaction evidence="8 9">
        <text>N-acetyl-L-glutamate + ATP = N-acetyl-L-glutamyl 5-phosphate + ADP</text>
        <dbReference type="Rhea" id="RHEA:14629"/>
        <dbReference type="ChEBI" id="CHEBI:30616"/>
        <dbReference type="ChEBI" id="CHEBI:44337"/>
        <dbReference type="ChEBI" id="CHEBI:57936"/>
        <dbReference type="ChEBI" id="CHEBI:456216"/>
        <dbReference type="EC" id="2.7.2.8"/>
    </reaction>
</comment>
<evidence type="ECO:0000256" key="3">
    <source>
        <dbReference type="ARBA" id="ARBA00022605"/>
    </source>
</evidence>
<dbReference type="Proteomes" id="UP000007468">
    <property type="component" value="Chromosome"/>
</dbReference>
<dbReference type="GO" id="GO:0042450">
    <property type="term" value="P:L-arginine biosynthetic process via ornithine"/>
    <property type="evidence" value="ECO:0007669"/>
    <property type="project" value="UniProtKB-UniRule"/>
</dbReference>
<keyword evidence="4 9" id="KW-0808">Transferase</keyword>
<evidence type="ECO:0000256" key="1">
    <source>
        <dbReference type="ARBA" id="ARBA00004828"/>
    </source>
</evidence>
<comment type="function">
    <text evidence="9">Catalyzes the ATP-dependent phosphorylation of N-acetyl-L-glutamate.</text>
</comment>
<comment type="pathway">
    <text evidence="1 9">Amino-acid biosynthesis; L-arginine biosynthesis; N(2)-acetyl-L-ornithine from L-glutamate: step 2/4.</text>
</comment>
<reference evidence="12" key="1">
    <citation type="submission" date="2010-12" db="EMBL/GenBank/DDBJ databases">
        <title>The genome sequence of Filifactor alocis strain ATCC 35896.</title>
        <authorList>
            <consortium name="The Broad Institute Genome Sequencing Platform"/>
            <person name="Ward D."/>
            <person name="Earl A."/>
            <person name="Feldgarden M."/>
            <person name="Young S.K."/>
            <person name="Gargeya S."/>
            <person name="Zeng Q."/>
            <person name="Alvarado L."/>
            <person name="Berlin A."/>
            <person name="Bochicchio J."/>
            <person name="Chapman S.B."/>
            <person name="Chen Z."/>
            <person name="Freedman E."/>
            <person name="Gellesch M."/>
            <person name="Goldberg J."/>
            <person name="Griggs A."/>
            <person name="Gujja S."/>
            <person name="Heilman E."/>
            <person name="Heiman D."/>
            <person name="Howarth C."/>
            <person name="Mehta T."/>
            <person name="Neiman D."/>
            <person name="Pearson M."/>
            <person name="Roberts A."/>
            <person name="Saif S."/>
            <person name="Shea T."/>
            <person name="Shenoy N."/>
            <person name="Sisk P."/>
            <person name="Stolte C."/>
            <person name="Sykes S."/>
            <person name="White J."/>
            <person name="Yandava C."/>
            <person name="Izard J."/>
            <person name="Blanton J.M."/>
            <person name="Baranova O.V."/>
            <person name="Tanner A.C."/>
            <person name="Dewhirst F.E."/>
            <person name="Haas B."/>
            <person name="Nusbaum C."/>
            <person name="Birren B."/>
        </authorList>
    </citation>
    <scope>NUCLEOTIDE SEQUENCE [LARGE SCALE GENOMIC DNA]</scope>
    <source>
        <strain evidence="12">ATCC 35896 / D40 B5</strain>
    </source>
</reference>
<dbReference type="NCBIfam" id="TIGR00761">
    <property type="entry name" value="argB"/>
    <property type="match status" value="1"/>
</dbReference>
<evidence type="ECO:0000256" key="5">
    <source>
        <dbReference type="ARBA" id="ARBA00022741"/>
    </source>
</evidence>
<feature type="site" description="Transition state stabilizer" evidence="9">
    <location>
        <position position="29"/>
    </location>
</feature>
<dbReference type="PRINTS" id="PR00474">
    <property type="entry name" value="GLU5KINASE"/>
</dbReference>
<feature type="binding site" evidence="9">
    <location>
        <position position="180"/>
    </location>
    <ligand>
        <name>substrate</name>
    </ligand>
</feature>
<evidence type="ECO:0000313" key="11">
    <source>
        <dbReference type="EMBL" id="EFE27650.1"/>
    </source>
</evidence>
<feature type="domain" description="Aspartate/glutamate/uridylate kinase" evidence="10">
    <location>
        <begin position="24"/>
        <end position="261"/>
    </location>
</feature>
<feature type="site" description="Transition state stabilizer" evidence="9">
    <location>
        <position position="242"/>
    </location>
</feature>
<evidence type="ECO:0000256" key="7">
    <source>
        <dbReference type="ARBA" id="ARBA00022840"/>
    </source>
</evidence>
<dbReference type="Pfam" id="PF00696">
    <property type="entry name" value="AA_kinase"/>
    <property type="match status" value="1"/>
</dbReference>
<protein>
    <recommendedName>
        <fullName evidence="9">Acetylglutamate kinase</fullName>
        <ecNumber evidence="9">2.7.2.8</ecNumber>
    </recommendedName>
    <alternativeName>
        <fullName evidence="9">N-acetyl-L-glutamate 5-phosphotransferase</fullName>
    </alternativeName>
    <alternativeName>
        <fullName evidence="9">NAG kinase</fullName>
        <shortName evidence="9">NAGK</shortName>
    </alternativeName>
</protein>
<dbReference type="InterPro" id="IPR041727">
    <property type="entry name" value="NAGK-C"/>
</dbReference>
<comment type="subcellular location">
    <subcellularLocation>
        <location evidence="9">Cytoplasm</location>
    </subcellularLocation>
</comment>
<evidence type="ECO:0000256" key="2">
    <source>
        <dbReference type="ARBA" id="ARBA00022571"/>
    </source>
</evidence>
<dbReference type="InterPro" id="IPR004662">
    <property type="entry name" value="AcgluKinase_fam"/>
</dbReference>
<dbReference type="PATRIC" id="fig|546269.5.peg.764"/>
<evidence type="ECO:0000256" key="6">
    <source>
        <dbReference type="ARBA" id="ARBA00022777"/>
    </source>
</evidence>
<dbReference type="InterPro" id="IPR001057">
    <property type="entry name" value="Glu/AcGlu_kinase"/>
</dbReference>
<dbReference type="PANTHER" id="PTHR23342">
    <property type="entry name" value="N-ACETYLGLUTAMATE SYNTHASE"/>
    <property type="match status" value="1"/>
</dbReference>
<keyword evidence="7 9" id="KW-0067">ATP-binding</keyword>
<comment type="similarity">
    <text evidence="9">Belongs to the acetylglutamate kinase family. ArgB subfamily.</text>
</comment>
<dbReference type="GO" id="GO:0005524">
    <property type="term" value="F:ATP binding"/>
    <property type="evidence" value="ECO:0007669"/>
    <property type="project" value="UniProtKB-UniRule"/>
</dbReference>
<keyword evidence="6 9" id="KW-0418">Kinase</keyword>
<dbReference type="EC" id="2.7.2.8" evidence="9"/>
<keyword evidence="5 9" id="KW-0547">Nucleotide-binding</keyword>
<feature type="binding site" evidence="9">
    <location>
        <position position="86"/>
    </location>
    <ligand>
        <name>substrate</name>
    </ligand>
</feature>
<sequence length="293" mass="31036">MANVQEKIAVLMEAMPYIKQYQGKVVVVKFGGNAMINEEVKRAVLEDVVLMQALGMKPVISHGGGPAINQLLEKLQIQSEFINGLRVTSKDVIEVVEMVLAGKVNGELVQKVTAAGGQAVGVSGVSAGIYHCEKRKSDVDYGFVGDVVSVNPAAVEALIDKGFIPIVSPIGSDGQGNSYNINGDTAAGELAAALKAEKLIILTDIEGLCNDIKIKDVINYLNVKDVAPLKEKGTIAGGMIPKVDSCVSAIEKGVRSVHIMDGRQQHSVLFEAFVKDGYGTVVGTESESVGIKW</sequence>
<evidence type="ECO:0000256" key="9">
    <source>
        <dbReference type="HAMAP-Rule" id="MF_00082"/>
    </source>
</evidence>
<dbReference type="PIRSF" id="PIRSF000728">
    <property type="entry name" value="NAGK"/>
    <property type="match status" value="1"/>
</dbReference>
<dbReference type="UniPathway" id="UPA00068">
    <property type="reaction ID" value="UER00107"/>
</dbReference>
<dbReference type="Gene3D" id="3.40.1160.10">
    <property type="entry name" value="Acetylglutamate kinase-like"/>
    <property type="match status" value="1"/>
</dbReference>
<dbReference type="OrthoDB" id="9803155at2"/>
<keyword evidence="12" id="KW-1185">Reference proteome</keyword>
<proteinExistence type="inferred from homology"/>
<dbReference type="eggNOG" id="COG0548">
    <property type="taxonomic scope" value="Bacteria"/>
</dbReference>
<dbReference type="GO" id="GO:0005737">
    <property type="term" value="C:cytoplasm"/>
    <property type="evidence" value="ECO:0007669"/>
    <property type="project" value="UniProtKB-SubCell"/>
</dbReference>
<dbReference type="InterPro" id="IPR001048">
    <property type="entry name" value="Asp/Glu/Uridylate_kinase"/>
</dbReference>
<evidence type="ECO:0000256" key="4">
    <source>
        <dbReference type="ARBA" id="ARBA00022679"/>
    </source>
</evidence>
<dbReference type="STRING" id="546269.HMPREF0389_01569"/>